<dbReference type="AlphaFoldDB" id="A0AAN7Q4X4"/>
<reference evidence="1 2" key="1">
    <citation type="journal article" date="2023" name="Hortic Res">
        <title>Pangenome of water caltrop reveals structural variations and asymmetric subgenome divergence after allopolyploidization.</title>
        <authorList>
            <person name="Zhang X."/>
            <person name="Chen Y."/>
            <person name="Wang L."/>
            <person name="Yuan Y."/>
            <person name="Fang M."/>
            <person name="Shi L."/>
            <person name="Lu R."/>
            <person name="Comes H.P."/>
            <person name="Ma Y."/>
            <person name="Chen Y."/>
            <person name="Huang G."/>
            <person name="Zhou Y."/>
            <person name="Zheng Z."/>
            <person name="Qiu Y."/>
        </authorList>
    </citation>
    <scope>NUCLEOTIDE SEQUENCE [LARGE SCALE GENOMIC DNA]</scope>
    <source>
        <tissue evidence="1">Roots</tissue>
    </source>
</reference>
<organism evidence="1 2">
    <name type="scientific">Trapa incisa</name>
    <dbReference type="NCBI Taxonomy" id="236973"/>
    <lineage>
        <taxon>Eukaryota</taxon>
        <taxon>Viridiplantae</taxon>
        <taxon>Streptophyta</taxon>
        <taxon>Embryophyta</taxon>
        <taxon>Tracheophyta</taxon>
        <taxon>Spermatophyta</taxon>
        <taxon>Magnoliopsida</taxon>
        <taxon>eudicotyledons</taxon>
        <taxon>Gunneridae</taxon>
        <taxon>Pentapetalae</taxon>
        <taxon>rosids</taxon>
        <taxon>malvids</taxon>
        <taxon>Myrtales</taxon>
        <taxon>Lythraceae</taxon>
        <taxon>Trapa</taxon>
    </lineage>
</organism>
<name>A0AAN7Q4X4_9MYRT</name>
<proteinExistence type="predicted"/>
<protein>
    <submittedName>
        <fullName evidence="1">Uncharacterized protein</fullName>
    </submittedName>
</protein>
<evidence type="ECO:0000313" key="1">
    <source>
        <dbReference type="EMBL" id="KAK4756890.1"/>
    </source>
</evidence>
<gene>
    <name evidence="1" type="ORF">SAY87_007017</name>
</gene>
<evidence type="ECO:0000313" key="2">
    <source>
        <dbReference type="Proteomes" id="UP001345219"/>
    </source>
</evidence>
<dbReference type="Proteomes" id="UP001345219">
    <property type="component" value="Chromosome 6"/>
</dbReference>
<sequence>MKDWQSLNQERRFTPGNVSPFSTLLCILPCTSPFDGTEFLQNAECQMITKWKSLFTSDIFCKKICQEIALDLPLPALQISSCSFQHICVNSDSHNQFKGSDFIFPFSSFCL</sequence>
<comment type="caution">
    <text evidence="1">The sequence shown here is derived from an EMBL/GenBank/DDBJ whole genome shotgun (WGS) entry which is preliminary data.</text>
</comment>
<dbReference type="EMBL" id="JAXIOK010000013">
    <property type="protein sequence ID" value="KAK4756890.1"/>
    <property type="molecule type" value="Genomic_DNA"/>
</dbReference>
<accession>A0AAN7Q4X4</accession>
<keyword evidence="2" id="KW-1185">Reference proteome</keyword>